<reference evidence="5" key="1">
    <citation type="submission" date="2022-01" db="EMBL/GenBank/DDBJ databases">
        <authorList>
            <person name="King R."/>
        </authorList>
    </citation>
    <scope>NUCLEOTIDE SEQUENCE</scope>
</reference>
<proteinExistence type="inferred from homology"/>
<feature type="signal peptide" evidence="4">
    <location>
        <begin position="1"/>
        <end position="18"/>
    </location>
</feature>
<evidence type="ECO:0000313" key="5">
    <source>
        <dbReference type="EMBL" id="CAH1118060.1"/>
    </source>
</evidence>
<dbReference type="Gene3D" id="3.15.10.30">
    <property type="entry name" value="Haemolymph juvenile hormone binding protein"/>
    <property type="match status" value="1"/>
</dbReference>
<evidence type="ECO:0000256" key="3">
    <source>
        <dbReference type="ARBA" id="ARBA00060902"/>
    </source>
</evidence>
<gene>
    <name evidence="5" type="ORF">PHAECO_LOCUS2000</name>
</gene>
<reference evidence="5" key="2">
    <citation type="submission" date="2022-10" db="EMBL/GenBank/DDBJ databases">
        <authorList>
            <consortium name="ENA_rothamsted_submissions"/>
            <consortium name="culmorum"/>
            <person name="King R."/>
        </authorList>
    </citation>
    <scope>NUCLEOTIDE SEQUENCE</scope>
</reference>
<accession>A0A9P0GP21</accession>
<dbReference type="Pfam" id="PF06585">
    <property type="entry name" value="JHBP"/>
    <property type="match status" value="1"/>
</dbReference>
<feature type="chain" id="PRO_5040325850" evidence="4">
    <location>
        <begin position="19"/>
        <end position="246"/>
    </location>
</feature>
<dbReference type="AlphaFoldDB" id="A0A9P0GP21"/>
<evidence type="ECO:0000313" key="6">
    <source>
        <dbReference type="Proteomes" id="UP001153737"/>
    </source>
</evidence>
<dbReference type="GO" id="GO:0005615">
    <property type="term" value="C:extracellular space"/>
    <property type="evidence" value="ECO:0007669"/>
    <property type="project" value="TreeGrafter"/>
</dbReference>
<keyword evidence="6" id="KW-1185">Reference proteome</keyword>
<evidence type="ECO:0000256" key="2">
    <source>
        <dbReference type="ARBA" id="ARBA00023108"/>
    </source>
</evidence>
<name>A0A9P0GP21_PHACE</name>
<dbReference type="PANTHER" id="PTHR11008:SF39">
    <property type="entry name" value="CIRCADIAN CLOCK-CONTROLLED PROTEIN-LIKE PROTEIN"/>
    <property type="match status" value="1"/>
</dbReference>
<dbReference type="GO" id="GO:0007623">
    <property type="term" value="P:circadian rhythm"/>
    <property type="evidence" value="ECO:0007669"/>
    <property type="project" value="UniProtKB-ARBA"/>
</dbReference>
<dbReference type="InterPro" id="IPR010562">
    <property type="entry name" value="Haemolymph_juvenile_hormone-bd"/>
</dbReference>
<dbReference type="SMART" id="SM00700">
    <property type="entry name" value="JHBP"/>
    <property type="match status" value="1"/>
</dbReference>
<evidence type="ECO:0000256" key="1">
    <source>
        <dbReference type="ARBA" id="ARBA00022729"/>
    </source>
</evidence>
<keyword evidence="2" id="KW-0090">Biological rhythms</keyword>
<comment type="similarity">
    <text evidence="3">Belongs to the TO family.</text>
</comment>
<dbReference type="OrthoDB" id="8179031at2759"/>
<dbReference type="FunFam" id="3.15.10.30:FF:000001">
    <property type="entry name" value="Takeout-like protein 1"/>
    <property type="match status" value="1"/>
</dbReference>
<evidence type="ECO:0000256" key="4">
    <source>
        <dbReference type="SAM" id="SignalP"/>
    </source>
</evidence>
<dbReference type="Proteomes" id="UP001153737">
    <property type="component" value="Chromosome 10"/>
</dbReference>
<dbReference type="EMBL" id="OU896716">
    <property type="protein sequence ID" value="CAH1118060.1"/>
    <property type="molecule type" value="Genomic_DNA"/>
</dbReference>
<sequence>MRHIKLLILCASLCFVSAVLPPYIKVCNRNSPDVTKCIINSVEELRPKLKEGIPELHVPSIEPLPLEQIQMRSGPNTAKIDANITNLMVWGPSSFEIIDLKPDIKKNRFIFRINVPQIYFEGDYDINMNILVLKYKGQGPITGNFTNLGADVLLKGRLVKFDGVTHLQFQKFTIHLNVEKSYLYLANLFSGNRNIGRATNQVVNDNSDLFLNEIMPNLESALADKFTEVANIICKTFAYDELFPTN</sequence>
<keyword evidence="1 4" id="KW-0732">Signal</keyword>
<dbReference type="PANTHER" id="PTHR11008">
    <property type="entry name" value="PROTEIN TAKEOUT-LIKE PROTEIN"/>
    <property type="match status" value="1"/>
</dbReference>
<dbReference type="InterPro" id="IPR038606">
    <property type="entry name" value="To_sf"/>
</dbReference>
<protein>
    <submittedName>
        <fullName evidence="5">Uncharacterized protein</fullName>
    </submittedName>
</protein>
<organism evidence="5 6">
    <name type="scientific">Phaedon cochleariae</name>
    <name type="common">Mustard beetle</name>
    <dbReference type="NCBI Taxonomy" id="80249"/>
    <lineage>
        <taxon>Eukaryota</taxon>
        <taxon>Metazoa</taxon>
        <taxon>Ecdysozoa</taxon>
        <taxon>Arthropoda</taxon>
        <taxon>Hexapoda</taxon>
        <taxon>Insecta</taxon>
        <taxon>Pterygota</taxon>
        <taxon>Neoptera</taxon>
        <taxon>Endopterygota</taxon>
        <taxon>Coleoptera</taxon>
        <taxon>Polyphaga</taxon>
        <taxon>Cucujiformia</taxon>
        <taxon>Chrysomeloidea</taxon>
        <taxon>Chrysomelidae</taxon>
        <taxon>Chrysomelinae</taxon>
        <taxon>Chrysomelini</taxon>
        <taxon>Phaedon</taxon>
    </lineage>
</organism>